<proteinExistence type="predicted"/>
<evidence type="ECO:0000313" key="2">
    <source>
        <dbReference type="Proteomes" id="UP000075578"/>
    </source>
</evidence>
<accession>A0A150IVH9</accession>
<protein>
    <submittedName>
        <fullName evidence="1">MTH865-like family protein</fullName>
    </submittedName>
</protein>
<dbReference type="EMBL" id="LNGD01000121">
    <property type="protein sequence ID" value="KYC48983.1"/>
    <property type="molecule type" value="Genomic_DNA"/>
</dbReference>
<dbReference type="AlphaFoldDB" id="A0A150IVH9"/>
<evidence type="ECO:0000313" key="1">
    <source>
        <dbReference type="EMBL" id="KYC48983.1"/>
    </source>
</evidence>
<organism evidence="1 2">
    <name type="scientific">Candidatus Methanofastidiosum methylothiophilum</name>
    <dbReference type="NCBI Taxonomy" id="1705564"/>
    <lineage>
        <taxon>Archaea</taxon>
        <taxon>Methanobacteriati</taxon>
        <taxon>Methanobacteriota</taxon>
        <taxon>Stenosarchaea group</taxon>
        <taxon>Candidatus Methanofastidiosia</taxon>
        <taxon>Candidatus Methanofastidiosales</taxon>
        <taxon>Candidatus Methanofastidiosaceae</taxon>
        <taxon>Candidatus Methanofastidiosum</taxon>
    </lineage>
</organism>
<comment type="caution">
    <text evidence="1">The sequence shown here is derived from an EMBL/GenBank/DDBJ whole genome shotgun (WGS) entry which is preliminary data.</text>
</comment>
<reference evidence="1 2" key="1">
    <citation type="journal article" date="2016" name="ISME J.">
        <title>Chasing the elusive Euryarchaeota class WSA2: genomes reveal a uniquely fastidious methyl-reducing methanogen.</title>
        <authorList>
            <person name="Nobu M.K."/>
            <person name="Narihiro T."/>
            <person name="Kuroda K."/>
            <person name="Mei R."/>
            <person name="Liu W.T."/>
        </authorList>
    </citation>
    <scope>NUCLEOTIDE SEQUENCE [LARGE SCALE GENOMIC DNA]</scope>
    <source>
        <strain evidence="1">U1lsi0528_Bin089</strain>
    </source>
</reference>
<dbReference type="InterPro" id="IPR036825">
    <property type="entry name" value="MTH865-like_sf"/>
</dbReference>
<dbReference type="SUPFAM" id="SSF69025">
    <property type="entry name" value="Hypothetical protein MTH865"/>
    <property type="match status" value="1"/>
</dbReference>
<dbReference type="Gene3D" id="1.10.238.80">
    <property type="entry name" value="MTH865-like"/>
    <property type="match status" value="1"/>
</dbReference>
<sequence length="79" mass="8442">MDAKNEIRLQISSVLKNAKFPIDTPEKLIAAFPHGADTKCKSGNIEVTAGEAGKLLKASDFPFLNADMVANTIVQRAGL</sequence>
<dbReference type="Proteomes" id="UP000075578">
    <property type="component" value="Unassembled WGS sequence"/>
</dbReference>
<name>A0A150IVH9_9EURY</name>
<gene>
    <name evidence="1" type="ORF">AMQ74_01510</name>
</gene>
<dbReference type="Pfam" id="PF07747">
    <property type="entry name" value="MTH865"/>
    <property type="match status" value="1"/>
</dbReference>
<dbReference type="InterPro" id="IPR024093">
    <property type="entry name" value="Uncharacterised_MTH865"/>
</dbReference>